<protein>
    <submittedName>
        <fullName evidence="8">BTAD domain-containing putative transcriptional regulator</fullName>
    </submittedName>
</protein>
<dbReference type="PROSITE" id="PS50005">
    <property type="entry name" value="TPR"/>
    <property type="match status" value="1"/>
</dbReference>
<dbReference type="PANTHER" id="PTHR35807:SF1">
    <property type="entry name" value="TRANSCRIPTIONAL REGULATOR REDD"/>
    <property type="match status" value="1"/>
</dbReference>
<dbReference type="Proteomes" id="UP001285352">
    <property type="component" value="Unassembled WGS sequence"/>
</dbReference>
<dbReference type="InterPro" id="IPR036388">
    <property type="entry name" value="WH-like_DNA-bd_sf"/>
</dbReference>
<evidence type="ECO:0000256" key="5">
    <source>
        <dbReference type="PROSITE-ProRule" id="PRU00339"/>
    </source>
</evidence>
<evidence type="ECO:0000259" key="7">
    <source>
        <dbReference type="PROSITE" id="PS51755"/>
    </source>
</evidence>
<accession>A0ABU4V792</accession>
<evidence type="ECO:0000256" key="4">
    <source>
        <dbReference type="ARBA" id="ARBA00023163"/>
    </source>
</evidence>
<dbReference type="EMBL" id="JAXAVU010000014">
    <property type="protein sequence ID" value="MDX8147652.1"/>
    <property type="molecule type" value="Genomic_DNA"/>
</dbReference>
<evidence type="ECO:0000256" key="3">
    <source>
        <dbReference type="ARBA" id="ARBA00023125"/>
    </source>
</evidence>
<dbReference type="InterPro" id="IPR011990">
    <property type="entry name" value="TPR-like_helical_dom_sf"/>
</dbReference>
<feature type="domain" description="OmpR/PhoB-type" evidence="7">
    <location>
        <begin position="1"/>
        <end position="86"/>
    </location>
</feature>
<name>A0ABU4V792_9PSEU</name>
<dbReference type="PROSITE" id="PS51755">
    <property type="entry name" value="OMPR_PHOB"/>
    <property type="match status" value="1"/>
</dbReference>
<evidence type="ECO:0000256" key="2">
    <source>
        <dbReference type="ARBA" id="ARBA00023015"/>
    </source>
</evidence>
<comment type="similarity">
    <text evidence="1">Belongs to the AfsR/DnrI/RedD regulatory family.</text>
</comment>
<dbReference type="InterPro" id="IPR019734">
    <property type="entry name" value="TPR_rpt"/>
</dbReference>
<organism evidence="8 9">
    <name type="scientific">Lentzea sokolovensis</name>
    <dbReference type="NCBI Taxonomy" id="3095429"/>
    <lineage>
        <taxon>Bacteria</taxon>
        <taxon>Bacillati</taxon>
        <taxon>Actinomycetota</taxon>
        <taxon>Actinomycetes</taxon>
        <taxon>Pseudonocardiales</taxon>
        <taxon>Pseudonocardiaceae</taxon>
        <taxon>Lentzea</taxon>
    </lineage>
</organism>
<evidence type="ECO:0000256" key="6">
    <source>
        <dbReference type="PROSITE-ProRule" id="PRU01091"/>
    </source>
</evidence>
<dbReference type="InterPro" id="IPR016032">
    <property type="entry name" value="Sig_transdc_resp-reg_C-effctor"/>
</dbReference>
<evidence type="ECO:0000256" key="1">
    <source>
        <dbReference type="ARBA" id="ARBA00005820"/>
    </source>
</evidence>
<evidence type="ECO:0000313" key="8">
    <source>
        <dbReference type="EMBL" id="MDX8147652.1"/>
    </source>
</evidence>
<dbReference type="InterPro" id="IPR005158">
    <property type="entry name" value="BTAD"/>
</dbReference>
<keyword evidence="4" id="KW-0804">Transcription</keyword>
<dbReference type="SUPFAM" id="SSF52540">
    <property type="entry name" value="P-loop containing nucleoside triphosphate hydrolases"/>
    <property type="match status" value="1"/>
</dbReference>
<gene>
    <name evidence="8" type="ORF">SK854_36465</name>
</gene>
<dbReference type="PRINTS" id="PR00364">
    <property type="entry name" value="DISEASERSIST"/>
</dbReference>
<keyword evidence="9" id="KW-1185">Reference proteome</keyword>
<dbReference type="InterPro" id="IPR001867">
    <property type="entry name" value="OmpR/PhoB-type_DNA-bd"/>
</dbReference>
<sequence length="895" mass="97711">MLRLLGEVSAGETDLGPPKQRCLLAALAVDAGQVVPVDRLLDRVWGNDVPRRGRETLHSYLSRLRQALAGGEVGIARRSGGYVLRGPVDLHRSRELCAAGRAESPAEAARLFAEALELWRGEPLAGLSGEWAAEERDRLAQERLAVLHDHVDARLRLGHGAQLVAELAALAAEHPLDERVAGQYLTALHQAGRTADALEHYRLVRERLVAELGADPGAALQDLHTQLLAGAPKASRAVPRQLPGTPTPFVGRRAELDRLDAAVAGSTGAVVISAIAGAGGIGKTWLALHWAHERSDRFPDGQLFVDLLGFTPDNAPLDPATVLRGFLDALGVAAEQIPAEPHAREALFRSLVADRRMLVLLDNAATADQVVPLLPGGHACTVLVTSRRVLSTLIARHGAGHLDLTVLGEAESRTLLEHRLGAARVAAEPNAVTALLDWCRGFPLALGLLAGRALTNPGLSLTGLAAELREFGVDALDDDDPLASLPAVMVSSHRALSEDQQRVFGLLAIAPGPDIGLPAAASLAGLTPAATTRVLRELQLASLLFQDSRGRYAMHDLIRAYAATTEVHDETAVLRVTDFYLHTARTAAYLVDPHQSRVELGPPATGALPVEFPDSAAAVAWLDSEYACLQALLHQAAAERRHEVVWQIAWTQRIYVHRRGTYQEDLEMWRLAAESSRHLPDVRNRVRAHLRLGRAHVRLDQFDEAADTLHRALAQAQEHGLVTQMNAHFDLAWMWERRGEEHRALDHARQALTIARDHDENLVGEALNLVGWHAARTGDYDMARSHCEEALEIHRANDYPLGIATTVDSLGYVDHFTGRHREAIARHRQSITMLRELGYHAEVIADVFEHLGRPHAALGERKQAHAAWTEARELYLRLDRTADAERMSELLEHLG</sequence>
<keyword evidence="2" id="KW-0805">Transcription regulation</keyword>
<dbReference type="CDD" id="cd15831">
    <property type="entry name" value="BTAD"/>
    <property type="match status" value="1"/>
</dbReference>
<keyword evidence="3 6" id="KW-0238">DNA-binding</keyword>
<dbReference type="SUPFAM" id="SSF48452">
    <property type="entry name" value="TPR-like"/>
    <property type="match status" value="2"/>
</dbReference>
<reference evidence="8 9" key="1">
    <citation type="submission" date="2023-11" db="EMBL/GenBank/DDBJ databases">
        <title>Lentzea sokolovensis, sp. nov., Lentzea kristufkii, sp. nov., and Lentzea miocenensis, sp. nov., rare actinobacteria from Sokolov Coal Basin, Miocene lacustrine sediment, Czech Republic.</title>
        <authorList>
            <person name="Lara A."/>
            <person name="Kotroba L."/>
            <person name="Nouioui I."/>
            <person name="Neumann-Schaal M."/>
            <person name="Mast Y."/>
            <person name="Chronakova A."/>
        </authorList>
    </citation>
    <scope>NUCLEOTIDE SEQUENCE [LARGE SCALE GENOMIC DNA]</scope>
    <source>
        <strain evidence="8 9">BCCO 10_0061</strain>
    </source>
</reference>
<dbReference type="InterPro" id="IPR051677">
    <property type="entry name" value="AfsR-DnrI-RedD_regulator"/>
</dbReference>
<dbReference type="RefSeq" id="WP_319979696.1">
    <property type="nucleotide sequence ID" value="NZ_JAXAVU010000014.1"/>
</dbReference>
<dbReference type="Pfam" id="PF03704">
    <property type="entry name" value="BTAD"/>
    <property type="match status" value="1"/>
</dbReference>
<keyword evidence="5" id="KW-0802">TPR repeat</keyword>
<dbReference type="SMART" id="SM00028">
    <property type="entry name" value="TPR"/>
    <property type="match status" value="3"/>
</dbReference>
<feature type="DNA-binding region" description="OmpR/PhoB-type" evidence="6">
    <location>
        <begin position="1"/>
        <end position="86"/>
    </location>
</feature>
<dbReference type="InterPro" id="IPR027417">
    <property type="entry name" value="P-loop_NTPase"/>
</dbReference>
<dbReference type="Pfam" id="PF13424">
    <property type="entry name" value="TPR_12"/>
    <property type="match status" value="1"/>
</dbReference>
<dbReference type="SMART" id="SM00862">
    <property type="entry name" value="Trans_reg_C"/>
    <property type="match status" value="1"/>
</dbReference>
<evidence type="ECO:0000313" key="9">
    <source>
        <dbReference type="Proteomes" id="UP001285352"/>
    </source>
</evidence>
<dbReference type="Gene3D" id="1.10.10.10">
    <property type="entry name" value="Winged helix-like DNA-binding domain superfamily/Winged helix DNA-binding domain"/>
    <property type="match status" value="1"/>
</dbReference>
<dbReference type="Pfam" id="PF00486">
    <property type="entry name" value="Trans_reg_C"/>
    <property type="match status" value="1"/>
</dbReference>
<comment type="caution">
    <text evidence="8">The sequence shown here is derived from an EMBL/GenBank/DDBJ whole genome shotgun (WGS) entry which is preliminary data.</text>
</comment>
<dbReference type="PANTHER" id="PTHR35807">
    <property type="entry name" value="TRANSCRIPTIONAL REGULATOR REDD-RELATED"/>
    <property type="match status" value="1"/>
</dbReference>
<dbReference type="SUPFAM" id="SSF46894">
    <property type="entry name" value="C-terminal effector domain of the bipartite response regulators"/>
    <property type="match status" value="1"/>
</dbReference>
<dbReference type="Gene3D" id="1.25.40.10">
    <property type="entry name" value="Tetratricopeptide repeat domain"/>
    <property type="match status" value="3"/>
</dbReference>
<dbReference type="SMART" id="SM01043">
    <property type="entry name" value="BTAD"/>
    <property type="match status" value="1"/>
</dbReference>
<proteinExistence type="inferred from homology"/>
<feature type="repeat" description="TPR" evidence="5">
    <location>
        <begin position="686"/>
        <end position="719"/>
    </location>
</feature>